<dbReference type="Proteomes" id="UP001627154">
    <property type="component" value="Unassembled WGS sequence"/>
</dbReference>
<dbReference type="Pfam" id="PF18701">
    <property type="entry name" value="DUF5641"/>
    <property type="match status" value="1"/>
</dbReference>
<protein>
    <recommendedName>
        <fullName evidence="2">DUF5641 domain-containing protein</fullName>
    </recommendedName>
</protein>
<dbReference type="PANTHER" id="PTHR47331:SF6">
    <property type="entry name" value="DOUBLECORTIN DOMAIN-CONTAINING PROTEIN"/>
    <property type="match status" value="1"/>
</dbReference>
<feature type="region of interest" description="Disordered" evidence="1">
    <location>
        <begin position="72"/>
        <end position="95"/>
    </location>
</feature>
<accession>A0ABD2WAA4</accession>
<dbReference type="InterPro" id="IPR040676">
    <property type="entry name" value="DUF5641"/>
</dbReference>
<dbReference type="EMBL" id="JBJJXI010000122">
    <property type="protein sequence ID" value="KAL3389873.1"/>
    <property type="molecule type" value="Genomic_DNA"/>
</dbReference>
<evidence type="ECO:0000313" key="4">
    <source>
        <dbReference type="Proteomes" id="UP001627154"/>
    </source>
</evidence>
<evidence type="ECO:0000259" key="2">
    <source>
        <dbReference type="Pfam" id="PF18701"/>
    </source>
</evidence>
<reference evidence="3 4" key="1">
    <citation type="journal article" date="2024" name="bioRxiv">
        <title>A reference genome for Trichogramma kaykai: A tiny desert-dwelling parasitoid wasp with competing sex-ratio distorters.</title>
        <authorList>
            <person name="Culotta J."/>
            <person name="Lindsey A.R."/>
        </authorList>
    </citation>
    <scope>NUCLEOTIDE SEQUENCE [LARGE SCALE GENOMIC DNA]</scope>
    <source>
        <strain evidence="3 4">KSX58</strain>
    </source>
</reference>
<feature type="domain" description="DUF5641" evidence="2">
    <location>
        <begin position="1"/>
        <end position="70"/>
    </location>
</feature>
<sequence length="95" mass="10960">MQQHSKWMKPQPNVQVGDVVLVKNELQPASQWLMRRITRCYYGDDGLCRVALVRTTKGEYRRPISKLILLPIAEKAPKPQDKPSTSKSDREPEDL</sequence>
<name>A0ABD2WAA4_9HYME</name>
<organism evidence="3 4">
    <name type="scientific">Trichogramma kaykai</name>
    <dbReference type="NCBI Taxonomy" id="54128"/>
    <lineage>
        <taxon>Eukaryota</taxon>
        <taxon>Metazoa</taxon>
        <taxon>Ecdysozoa</taxon>
        <taxon>Arthropoda</taxon>
        <taxon>Hexapoda</taxon>
        <taxon>Insecta</taxon>
        <taxon>Pterygota</taxon>
        <taxon>Neoptera</taxon>
        <taxon>Endopterygota</taxon>
        <taxon>Hymenoptera</taxon>
        <taxon>Apocrita</taxon>
        <taxon>Proctotrupomorpha</taxon>
        <taxon>Chalcidoidea</taxon>
        <taxon>Trichogrammatidae</taxon>
        <taxon>Trichogramma</taxon>
    </lineage>
</organism>
<proteinExistence type="predicted"/>
<keyword evidence="4" id="KW-1185">Reference proteome</keyword>
<evidence type="ECO:0000313" key="3">
    <source>
        <dbReference type="EMBL" id="KAL3389873.1"/>
    </source>
</evidence>
<dbReference type="AlphaFoldDB" id="A0ABD2WAA4"/>
<gene>
    <name evidence="3" type="ORF">TKK_015230</name>
</gene>
<evidence type="ECO:0000256" key="1">
    <source>
        <dbReference type="SAM" id="MobiDB-lite"/>
    </source>
</evidence>
<comment type="caution">
    <text evidence="3">The sequence shown here is derived from an EMBL/GenBank/DDBJ whole genome shotgun (WGS) entry which is preliminary data.</text>
</comment>
<dbReference type="PANTHER" id="PTHR47331">
    <property type="entry name" value="PHD-TYPE DOMAIN-CONTAINING PROTEIN"/>
    <property type="match status" value="1"/>
</dbReference>